<comment type="caution">
    <text evidence="1">The sequence shown here is derived from an EMBL/GenBank/DDBJ whole genome shotgun (WGS) entry which is preliminary data.</text>
</comment>
<gene>
    <name evidence="2" type="ORF">BYL167_LOCUS78979</name>
    <name evidence="1" type="ORF">GIL414_LOCUS23838</name>
</gene>
<proteinExistence type="predicted"/>
<accession>A0A8S2SVW3</accession>
<evidence type="ECO:0000313" key="1">
    <source>
        <dbReference type="EMBL" id="CAF4254287.1"/>
    </source>
</evidence>
<feature type="non-terminal residue" evidence="1">
    <location>
        <position position="1"/>
    </location>
</feature>
<organism evidence="1 3">
    <name type="scientific">Rotaria magnacalcarata</name>
    <dbReference type="NCBI Taxonomy" id="392030"/>
    <lineage>
        <taxon>Eukaryota</taxon>
        <taxon>Metazoa</taxon>
        <taxon>Spiralia</taxon>
        <taxon>Gnathifera</taxon>
        <taxon>Rotifera</taxon>
        <taxon>Eurotatoria</taxon>
        <taxon>Bdelloidea</taxon>
        <taxon>Philodinida</taxon>
        <taxon>Philodinidae</taxon>
        <taxon>Rotaria</taxon>
    </lineage>
</organism>
<sequence length="79" mass="9939">RQRIFNTWLDRAHSRLIDNEQNIVAERHYFRTIITRAWLLWRQVIDERHNEERSERIAIQFYFHTIQRHALIAWKLVEN</sequence>
<evidence type="ECO:0008006" key="4">
    <source>
        <dbReference type="Google" id="ProtNLM"/>
    </source>
</evidence>
<evidence type="ECO:0000313" key="3">
    <source>
        <dbReference type="Proteomes" id="UP000681720"/>
    </source>
</evidence>
<dbReference type="Proteomes" id="UP000681720">
    <property type="component" value="Unassembled WGS sequence"/>
</dbReference>
<protein>
    <recommendedName>
        <fullName evidence="4">Sfi1 spindle body domain-containing protein</fullName>
    </recommendedName>
</protein>
<dbReference type="EMBL" id="CAJOBJ010027717">
    <property type="protein sequence ID" value="CAF4254287.1"/>
    <property type="molecule type" value="Genomic_DNA"/>
</dbReference>
<reference evidence="1" key="1">
    <citation type="submission" date="2021-02" db="EMBL/GenBank/DDBJ databases">
        <authorList>
            <person name="Nowell W R."/>
        </authorList>
    </citation>
    <scope>NUCLEOTIDE SEQUENCE</scope>
</reference>
<dbReference type="EMBL" id="CAJOBH010291032">
    <property type="protein sequence ID" value="CAF5181166.1"/>
    <property type="molecule type" value="Genomic_DNA"/>
</dbReference>
<evidence type="ECO:0000313" key="2">
    <source>
        <dbReference type="EMBL" id="CAF5181166.1"/>
    </source>
</evidence>
<dbReference type="Proteomes" id="UP000681967">
    <property type="component" value="Unassembled WGS sequence"/>
</dbReference>
<dbReference type="AlphaFoldDB" id="A0A8S2SVW3"/>
<name>A0A8S2SVW3_9BILA</name>